<dbReference type="PANTHER" id="PTHR24346:SF30">
    <property type="entry name" value="MATERNAL EMBRYONIC LEUCINE ZIPPER KINASE"/>
    <property type="match status" value="1"/>
</dbReference>
<evidence type="ECO:0000256" key="2">
    <source>
        <dbReference type="ARBA" id="ARBA00022840"/>
    </source>
</evidence>
<dbReference type="GeneID" id="92835787"/>
<reference evidence="4 5" key="2">
    <citation type="journal article" date="2016" name="Int. J. Syst. Evol. Microbiol.">
        <title>Taxonomy of haemolytic and/or proteolytic strains of the genus Acinetobacter with the proposal of Acinetobacter courvalinii sp. nov. (genomic species 14 sensu Bouvet &amp; Jeanjean), Acinetobacter dispersus sp. nov. (genomic species 17), Acinetobacter modestus sp. nov., Acinetobacter proteolyticus sp. nov. and Acinetobacter vivianii sp. nov.</title>
        <authorList>
            <person name="Nemec A."/>
            <person name="Radolfova-Krizova L."/>
            <person name="Maixnerova M."/>
            <person name="Vrestiakova E."/>
            <person name="Jezek P."/>
            <person name="Sedo O."/>
        </authorList>
    </citation>
    <scope>NUCLEOTIDE SEQUENCE [LARGE SCALE GENOMIC DNA]</scope>
    <source>
        <strain evidence="4 5">NIPH 236</strain>
    </source>
</reference>
<organism evidence="4 5">
    <name type="scientific">Acinetobacter modestus</name>
    <dbReference type="NCBI Taxonomy" id="1776740"/>
    <lineage>
        <taxon>Bacteria</taxon>
        <taxon>Pseudomonadati</taxon>
        <taxon>Pseudomonadota</taxon>
        <taxon>Gammaproteobacteria</taxon>
        <taxon>Moraxellales</taxon>
        <taxon>Moraxellaceae</taxon>
        <taxon>Acinetobacter</taxon>
    </lineage>
</organism>
<gene>
    <name evidence="4" type="ORF">F992_02416</name>
</gene>
<protein>
    <recommendedName>
        <fullName evidence="3">Protein kinase domain-containing protein</fullName>
    </recommendedName>
</protein>
<keyword evidence="1" id="KW-0547">Nucleotide-binding</keyword>
<dbReference type="SMART" id="SM00220">
    <property type="entry name" value="S_TKc"/>
    <property type="match status" value="1"/>
</dbReference>
<comment type="caution">
    <text evidence="4">The sequence shown here is derived from an EMBL/GenBank/DDBJ whole genome shotgun (WGS) entry which is preliminary data.</text>
</comment>
<evidence type="ECO:0000259" key="3">
    <source>
        <dbReference type="PROSITE" id="PS50011"/>
    </source>
</evidence>
<dbReference type="PANTHER" id="PTHR24346">
    <property type="entry name" value="MAP/MICROTUBULE AFFINITY-REGULATING KINASE"/>
    <property type="match status" value="1"/>
</dbReference>
<proteinExistence type="predicted"/>
<dbReference type="PROSITE" id="PS50011">
    <property type="entry name" value="PROTEIN_KINASE_DOM"/>
    <property type="match status" value="1"/>
</dbReference>
<dbReference type="Proteomes" id="UP000013190">
    <property type="component" value="Unassembled WGS sequence"/>
</dbReference>
<keyword evidence="2" id="KW-0067">ATP-binding</keyword>
<name>A0ABN0JMF3_9GAMM</name>
<dbReference type="Gene3D" id="1.10.510.10">
    <property type="entry name" value="Transferase(Phosphotransferase) domain 1"/>
    <property type="match status" value="1"/>
</dbReference>
<reference evidence="5" key="1">
    <citation type="submission" date="2013-02" db="EMBL/GenBank/DDBJ databases">
        <title>The Genome Sequence of Acinetobacter sp. NIPH 236.</title>
        <authorList>
            <consortium name="The Broad Institute Genome Sequencing Platform"/>
            <consortium name="The Broad Institute Genome Sequencing Center for Infectious Disease"/>
            <person name="Cerqueira G."/>
            <person name="Feldgarden M."/>
            <person name="Courvalin P."/>
            <person name="Perichon B."/>
            <person name="Grillot-Courvalin C."/>
            <person name="Clermont D."/>
            <person name="Rocha E."/>
            <person name="Yoon E.-J."/>
            <person name="Nemec A."/>
            <person name="Walker B."/>
            <person name="Young S.K."/>
            <person name="Zeng Q."/>
            <person name="Gargeya S."/>
            <person name="Fitzgerald M."/>
            <person name="Haas B."/>
            <person name="Abouelleil A."/>
            <person name="Alvarado L."/>
            <person name="Arachchi H.M."/>
            <person name="Berlin A.M."/>
            <person name="Chapman S.B."/>
            <person name="Dewar J."/>
            <person name="Goldberg J."/>
            <person name="Griggs A."/>
            <person name="Gujja S."/>
            <person name="Hansen M."/>
            <person name="Howarth C."/>
            <person name="Imamovic A."/>
            <person name="Larimer J."/>
            <person name="McCowan C."/>
            <person name="Murphy C."/>
            <person name="Neiman D."/>
            <person name="Pearson M."/>
            <person name="Priest M."/>
            <person name="Roberts A."/>
            <person name="Saif S."/>
            <person name="Shea T."/>
            <person name="Sisk P."/>
            <person name="Sykes S."/>
            <person name="Wortman J."/>
            <person name="Nusbaum C."/>
            <person name="Birren B."/>
        </authorList>
    </citation>
    <scope>NUCLEOTIDE SEQUENCE [LARGE SCALE GENOMIC DNA]</scope>
    <source>
        <strain evidence="5">NIPH 236</strain>
    </source>
</reference>
<keyword evidence="5" id="KW-1185">Reference proteome</keyword>
<dbReference type="RefSeq" id="WP_004662946.1">
    <property type="nucleotide sequence ID" value="NZ_BMDV01000001.1"/>
</dbReference>
<feature type="domain" description="Protein kinase" evidence="3">
    <location>
        <begin position="1"/>
        <end position="273"/>
    </location>
</feature>
<dbReference type="Pfam" id="PF00069">
    <property type="entry name" value="Pkinase"/>
    <property type="match status" value="1"/>
</dbReference>
<dbReference type="SUPFAM" id="SSF56112">
    <property type="entry name" value="Protein kinase-like (PK-like)"/>
    <property type="match status" value="1"/>
</dbReference>
<evidence type="ECO:0000256" key="1">
    <source>
        <dbReference type="ARBA" id="ARBA00022741"/>
    </source>
</evidence>
<dbReference type="InterPro" id="IPR000719">
    <property type="entry name" value="Prot_kinase_dom"/>
</dbReference>
<dbReference type="EMBL" id="APOJ01000026">
    <property type="protein sequence ID" value="ENU26339.1"/>
    <property type="molecule type" value="Genomic_DNA"/>
</dbReference>
<evidence type="ECO:0000313" key="5">
    <source>
        <dbReference type="Proteomes" id="UP000013190"/>
    </source>
</evidence>
<evidence type="ECO:0000313" key="4">
    <source>
        <dbReference type="EMBL" id="ENU26339.1"/>
    </source>
</evidence>
<accession>A0ABN0JMF3</accession>
<dbReference type="InterPro" id="IPR011009">
    <property type="entry name" value="Kinase-like_dom_sf"/>
</dbReference>
<sequence>MSFTTLIFDSNIQLDNLSLSTKPESYAFGRRLYRCQIEQQQYWLKFHLINSHDVLEQAFERELSFYQQNSQVRHSFLLPHQIIPLCHIKHDDDFPQHGVGLLSVATNIFFSHIQATDSIQVIYYKILTALQAIESMHQLGWVHGDFKAEHFRLYENSCRLIDFEQSYQLQPIQNLTATPHYMAPELFHGKPKTVQTDLYAFGIIVYEWLSQSKLTAKNYHEWAVLHCQKLEIELPDELRCFLPLLTGLLQKHVKQRFSSAIEVKNCLNTIDLL</sequence>